<reference evidence="2 3" key="1">
    <citation type="journal article" date="2015" name="Genome Biol. Evol.">
        <title>Comparative Genomics of a Bacterivorous Green Alga Reveals Evolutionary Causalities and Consequences of Phago-Mixotrophic Mode of Nutrition.</title>
        <authorList>
            <person name="Burns J.A."/>
            <person name="Paasch A."/>
            <person name="Narechania A."/>
            <person name="Kim E."/>
        </authorList>
    </citation>
    <scope>NUCLEOTIDE SEQUENCE [LARGE SCALE GENOMIC DNA]</scope>
    <source>
        <strain evidence="2 3">PLY_AMNH</strain>
    </source>
</reference>
<dbReference type="AlphaFoldDB" id="A0AAE0FZ13"/>
<sequence length="268" mass="30036">MTPIHRLCTPNFMRNCTRRKESAQDFTAQTTKRLRCDSSPTRKQDEFLNVSAEIKPLRSKGTCRRTLLQVPFQAIIMQGAALTIQQTVQPVLASVAENPSQRYEYKTFSFVAPVMYEEIDAYETGLGDAPVEVLLRDSRLNQGGNVINLSKLPVPEGGPTSMSDIGTPEIVGKRLTSQEANRRFSSQSLFSFGAKAPTLLSATGEIVDDKEYYRIEYTKVSVGVQRRIISVLCVAGGLLYTFTSETEEGRFREEEQLIRSCIDSFRVK</sequence>
<dbReference type="GO" id="GO:0005509">
    <property type="term" value="F:calcium ion binding"/>
    <property type="evidence" value="ECO:0007669"/>
    <property type="project" value="InterPro"/>
</dbReference>
<dbReference type="GO" id="GO:0019898">
    <property type="term" value="C:extrinsic component of membrane"/>
    <property type="evidence" value="ECO:0007669"/>
    <property type="project" value="InterPro"/>
</dbReference>
<protein>
    <submittedName>
        <fullName evidence="2">Lumenal PsbP-like protein</fullName>
    </submittedName>
</protein>
<evidence type="ECO:0000313" key="2">
    <source>
        <dbReference type="EMBL" id="KAK3268465.1"/>
    </source>
</evidence>
<evidence type="ECO:0000259" key="1">
    <source>
        <dbReference type="Pfam" id="PF01789"/>
    </source>
</evidence>
<feature type="domain" description="PsbP C-terminal" evidence="1">
    <location>
        <begin position="102"/>
        <end position="267"/>
    </location>
</feature>
<comment type="caution">
    <text evidence="2">The sequence shown here is derived from an EMBL/GenBank/DDBJ whole genome shotgun (WGS) entry which is preliminary data.</text>
</comment>
<dbReference type="PANTHER" id="PTHR31407:SF16">
    <property type="entry name" value="PSBP DOMAIN-CONTAINING PROTEIN 7, CHLOROPLASTIC"/>
    <property type="match status" value="1"/>
</dbReference>
<accession>A0AAE0FZ13</accession>
<dbReference type="GO" id="GO:0009654">
    <property type="term" value="C:photosystem II oxygen evolving complex"/>
    <property type="evidence" value="ECO:0007669"/>
    <property type="project" value="InterPro"/>
</dbReference>
<dbReference type="Gene3D" id="3.40.1000.10">
    <property type="entry name" value="Mog1/PsbP, alpha/beta/alpha sandwich"/>
    <property type="match status" value="1"/>
</dbReference>
<gene>
    <name evidence="2" type="ORF">CYMTET_23038</name>
</gene>
<dbReference type="GO" id="GO:0015979">
    <property type="term" value="P:photosynthesis"/>
    <property type="evidence" value="ECO:0007669"/>
    <property type="project" value="InterPro"/>
</dbReference>
<dbReference type="PANTHER" id="PTHR31407">
    <property type="match status" value="1"/>
</dbReference>
<proteinExistence type="predicted"/>
<dbReference type="EMBL" id="LGRX02011814">
    <property type="protein sequence ID" value="KAK3268465.1"/>
    <property type="molecule type" value="Genomic_DNA"/>
</dbReference>
<dbReference type="InterPro" id="IPR002683">
    <property type="entry name" value="PsbP_C"/>
</dbReference>
<dbReference type="SUPFAM" id="SSF55724">
    <property type="entry name" value="Mog1p/PsbP-like"/>
    <property type="match status" value="1"/>
</dbReference>
<evidence type="ECO:0000313" key="3">
    <source>
        <dbReference type="Proteomes" id="UP001190700"/>
    </source>
</evidence>
<dbReference type="Pfam" id="PF01789">
    <property type="entry name" value="PsbP"/>
    <property type="match status" value="1"/>
</dbReference>
<keyword evidence="3" id="KW-1185">Reference proteome</keyword>
<name>A0AAE0FZ13_9CHLO</name>
<dbReference type="InterPro" id="IPR016123">
    <property type="entry name" value="Mog1/PsbP_a/b/a-sand"/>
</dbReference>
<dbReference type="Proteomes" id="UP001190700">
    <property type="component" value="Unassembled WGS sequence"/>
</dbReference>
<organism evidence="2 3">
    <name type="scientific">Cymbomonas tetramitiformis</name>
    <dbReference type="NCBI Taxonomy" id="36881"/>
    <lineage>
        <taxon>Eukaryota</taxon>
        <taxon>Viridiplantae</taxon>
        <taxon>Chlorophyta</taxon>
        <taxon>Pyramimonadophyceae</taxon>
        <taxon>Pyramimonadales</taxon>
        <taxon>Pyramimonadaceae</taxon>
        <taxon>Cymbomonas</taxon>
    </lineage>
</organism>